<name>A0A848G3Q3_9RHOO</name>
<comment type="caution">
    <text evidence="2">The sequence shown here is derived from an EMBL/GenBank/DDBJ whole genome shotgun (WGS) entry which is preliminary data.</text>
</comment>
<reference evidence="2 3" key="1">
    <citation type="submission" date="2020-04" db="EMBL/GenBank/DDBJ databases">
        <title>Zoogloea sp. G-4-1-14 isolated from soil.</title>
        <authorList>
            <person name="Dahal R.H."/>
        </authorList>
    </citation>
    <scope>NUCLEOTIDE SEQUENCE [LARGE SCALE GENOMIC DNA]</scope>
    <source>
        <strain evidence="2 3">G-4-1-14</strain>
    </source>
</reference>
<protein>
    <recommendedName>
        <fullName evidence="4">Ribbon-helix-helix protein, CopG family</fullName>
    </recommendedName>
</protein>
<dbReference type="EMBL" id="JABBGA010000001">
    <property type="protein sequence ID" value="NML24311.1"/>
    <property type="molecule type" value="Genomic_DNA"/>
</dbReference>
<proteinExistence type="predicted"/>
<organism evidence="2 3">
    <name type="scientific">Zoogloea dura</name>
    <dbReference type="NCBI Taxonomy" id="2728840"/>
    <lineage>
        <taxon>Bacteria</taxon>
        <taxon>Pseudomonadati</taxon>
        <taxon>Pseudomonadota</taxon>
        <taxon>Betaproteobacteria</taxon>
        <taxon>Rhodocyclales</taxon>
        <taxon>Zoogloeaceae</taxon>
        <taxon>Zoogloea</taxon>
    </lineage>
</organism>
<dbReference type="RefSeq" id="WP_169143951.1">
    <property type="nucleotide sequence ID" value="NZ_JABBGA010000001.1"/>
</dbReference>
<dbReference type="Proteomes" id="UP000580043">
    <property type="component" value="Unassembled WGS sequence"/>
</dbReference>
<evidence type="ECO:0000313" key="2">
    <source>
        <dbReference type="EMBL" id="NML24311.1"/>
    </source>
</evidence>
<gene>
    <name evidence="2" type="ORF">HHL15_01005</name>
</gene>
<feature type="region of interest" description="Disordered" evidence="1">
    <location>
        <begin position="1"/>
        <end position="22"/>
    </location>
</feature>
<evidence type="ECO:0000256" key="1">
    <source>
        <dbReference type="SAM" id="MobiDB-lite"/>
    </source>
</evidence>
<accession>A0A848G3Q3</accession>
<sequence length="143" mass="15037">MNSPISFSRSGRSGSDGKNTERISADVPVGLLCDISDAAEAFREHTPTATRAEVIRSLIDEHLNGCIVALSRTYPGAPGMTLDAAEQALAVLEGKTVDEYRRWVMAAHIFGRLHADKIIGDALAPAQPLNESGSGPVPVGKGA</sequence>
<keyword evidence="3" id="KW-1185">Reference proteome</keyword>
<feature type="compositionally biased region" description="Low complexity" evidence="1">
    <location>
        <begin position="1"/>
        <end position="13"/>
    </location>
</feature>
<evidence type="ECO:0008006" key="4">
    <source>
        <dbReference type="Google" id="ProtNLM"/>
    </source>
</evidence>
<dbReference type="AlphaFoldDB" id="A0A848G3Q3"/>
<evidence type="ECO:0000313" key="3">
    <source>
        <dbReference type="Proteomes" id="UP000580043"/>
    </source>
</evidence>